<name>A0A8K0KRB6_LADFU</name>
<gene>
    <name evidence="1" type="ORF">J437_LFUL018288</name>
</gene>
<dbReference type="OrthoDB" id="10066550at2759"/>
<dbReference type="EMBL" id="KZ309496">
    <property type="protein sequence ID" value="KAG8239039.1"/>
    <property type="molecule type" value="Genomic_DNA"/>
</dbReference>
<comment type="caution">
    <text evidence="1">The sequence shown here is derived from an EMBL/GenBank/DDBJ whole genome shotgun (WGS) entry which is preliminary data.</text>
</comment>
<reference evidence="1" key="1">
    <citation type="submission" date="2013-04" db="EMBL/GenBank/DDBJ databases">
        <authorList>
            <person name="Qu J."/>
            <person name="Murali S.C."/>
            <person name="Bandaranaike D."/>
            <person name="Bellair M."/>
            <person name="Blankenburg K."/>
            <person name="Chao H."/>
            <person name="Dinh H."/>
            <person name="Doddapaneni H."/>
            <person name="Downs B."/>
            <person name="Dugan-Rocha S."/>
            <person name="Elkadiri S."/>
            <person name="Gnanaolivu R.D."/>
            <person name="Hernandez B."/>
            <person name="Javaid M."/>
            <person name="Jayaseelan J.C."/>
            <person name="Lee S."/>
            <person name="Li M."/>
            <person name="Ming W."/>
            <person name="Munidasa M."/>
            <person name="Muniz J."/>
            <person name="Nguyen L."/>
            <person name="Ongeri F."/>
            <person name="Osuji N."/>
            <person name="Pu L.-L."/>
            <person name="Puazo M."/>
            <person name="Qu C."/>
            <person name="Quiroz J."/>
            <person name="Raj R."/>
            <person name="Weissenberger G."/>
            <person name="Xin Y."/>
            <person name="Zou X."/>
            <person name="Han Y."/>
            <person name="Richards S."/>
            <person name="Worley K."/>
            <person name="Muzny D."/>
            <person name="Gibbs R."/>
        </authorList>
    </citation>
    <scope>NUCLEOTIDE SEQUENCE</scope>
    <source>
        <strain evidence="1">Sampled in the wild</strain>
    </source>
</reference>
<protein>
    <submittedName>
        <fullName evidence="1">Uncharacterized protein</fullName>
    </submittedName>
</protein>
<keyword evidence="2" id="KW-1185">Reference proteome</keyword>
<organism evidence="1 2">
    <name type="scientific">Ladona fulva</name>
    <name type="common">Scarce chaser dragonfly</name>
    <name type="synonym">Libellula fulva</name>
    <dbReference type="NCBI Taxonomy" id="123851"/>
    <lineage>
        <taxon>Eukaryota</taxon>
        <taxon>Metazoa</taxon>
        <taxon>Ecdysozoa</taxon>
        <taxon>Arthropoda</taxon>
        <taxon>Hexapoda</taxon>
        <taxon>Insecta</taxon>
        <taxon>Pterygota</taxon>
        <taxon>Palaeoptera</taxon>
        <taxon>Odonata</taxon>
        <taxon>Epiprocta</taxon>
        <taxon>Anisoptera</taxon>
        <taxon>Libelluloidea</taxon>
        <taxon>Libellulidae</taxon>
        <taxon>Ladona</taxon>
    </lineage>
</organism>
<dbReference type="PANTHER" id="PTHR21301">
    <property type="entry name" value="REVERSE TRANSCRIPTASE"/>
    <property type="match status" value="1"/>
</dbReference>
<evidence type="ECO:0000313" key="1">
    <source>
        <dbReference type="EMBL" id="KAG8239039.1"/>
    </source>
</evidence>
<dbReference type="PANTHER" id="PTHR21301:SF10">
    <property type="entry name" value="REVERSE TRANSCRIPTASE DOMAIN-CONTAINING PROTEIN"/>
    <property type="match status" value="1"/>
</dbReference>
<accession>A0A8K0KRB6</accession>
<proteinExistence type="predicted"/>
<sequence>MRNSSPTMRISGGMLEMWATTTNTFTLAKLIKGQNARATATATTGALLDTAEEIRGKIGAVLEKARLPRPNLTREEIQAITRLHRKKEVVVLPADKGNATVLLPTKLYEEKMEKLLDDRTYRIISRDPTDSLVKKTTALLKKSGIPDETIRSLRPQSPVSPRLYGLPKIHKEGVPLRPIVSAINSPTHLLAKYLARLLTPHVGESNHHVKNSAEFNDGLRSNFGSWLVRRIGVGDTVTPSSGVQPSFVSPLLLSPRHRRKKGGAHNWMEIQGHQREKDVKVERMRKGVFKGN</sequence>
<dbReference type="AlphaFoldDB" id="A0A8K0KRB6"/>
<reference evidence="1" key="2">
    <citation type="submission" date="2017-10" db="EMBL/GenBank/DDBJ databases">
        <title>Ladona fulva Genome sequencing and assembly.</title>
        <authorList>
            <person name="Murali S."/>
            <person name="Richards S."/>
            <person name="Bandaranaike D."/>
            <person name="Bellair M."/>
            <person name="Blankenburg K."/>
            <person name="Chao H."/>
            <person name="Dinh H."/>
            <person name="Doddapaneni H."/>
            <person name="Dugan-Rocha S."/>
            <person name="Elkadiri S."/>
            <person name="Gnanaolivu R."/>
            <person name="Hernandez B."/>
            <person name="Skinner E."/>
            <person name="Javaid M."/>
            <person name="Lee S."/>
            <person name="Li M."/>
            <person name="Ming W."/>
            <person name="Munidasa M."/>
            <person name="Muniz J."/>
            <person name="Nguyen L."/>
            <person name="Hughes D."/>
            <person name="Osuji N."/>
            <person name="Pu L.-L."/>
            <person name="Puazo M."/>
            <person name="Qu C."/>
            <person name="Quiroz J."/>
            <person name="Raj R."/>
            <person name="Weissenberger G."/>
            <person name="Xin Y."/>
            <person name="Zou X."/>
            <person name="Han Y."/>
            <person name="Worley K."/>
            <person name="Muzny D."/>
            <person name="Gibbs R."/>
        </authorList>
    </citation>
    <scope>NUCLEOTIDE SEQUENCE</scope>
    <source>
        <strain evidence="1">Sampled in the wild</strain>
    </source>
</reference>
<dbReference type="Proteomes" id="UP000792457">
    <property type="component" value="Unassembled WGS sequence"/>
</dbReference>
<evidence type="ECO:0000313" key="2">
    <source>
        <dbReference type="Proteomes" id="UP000792457"/>
    </source>
</evidence>